<dbReference type="EMBL" id="JANBVO010000004">
    <property type="protein sequence ID" value="KAJ9154960.1"/>
    <property type="molecule type" value="Genomic_DNA"/>
</dbReference>
<organism evidence="4 5">
    <name type="scientific">Pleurostoma richardsiae</name>
    <dbReference type="NCBI Taxonomy" id="41990"/>
    <lineage>
        <taxon>Eukaryota</taxon>
        <taxon>Fungi</taxon>
        <taxon>Dikarya</taxon>
        <taxon>Ascomycota</taxon>
        <taxon>Pezizomycotina</taxon>
        <taxon>Sordariomycetes</taxon>
        <taxon>Sordariomycetidae</taxon>
        <taxon>Calosphaeriales</taxon>
        <taxon>Pleurostomataceae</taxon>
        <taxon>Pleurostoma</taxon>
    </lineage>
</organism>
<sequence>MESDGGNTRASYKKRVVEYPPGIPRLTKYGRGTFGINTGPRPDDTDWSNIKFDVLKEECRIRGLDATGSSKVLIGKLTKFRDSGGPLMAVSAIDPGARDVVGKGKSESGEKRKRDWRSYRDDKFNRLLEKVTSERMYIVDQHFHCDDAGPTMTFYFTGSSEDLYHVTIGSLPKCDCPAQRFQGPICKHIIYVLHRVLKTPEPYIYQWAFLREELEEWFTKLAGQHQTQNGPSPPSEHTALEGSTCPGPLKCVLCSAEWKQEGDWGEAGLDLDPDPNVKPKKLRGKKNKADDDDNEE</sequence>
<dbReference type="PROSITE" id="PS50966">
    <property type="entry name" value="ZF_SWIM"/>
    <property type="match status" value="1"/>
</dbReference>
<dbReference type="GO" id="GO:0061630">
    <property type="term" value="F:ubiquitin protein ligase activity"/>
    <property type="evidence" value="ECO:0007669"/>
    <property type="project" value="InterPro"/>
</dbReference>
<gene>
    <name evidence="4" type="ORF">NKR23_g2155</name>
</gene>
<dbReference type="Proteomes" id="UP001174694">
    <property type="component" value="Unassembled WGS sequence"/>
</dbReference>
<dbReference type="GO" id="GO:0008270">
    <property type="term" value="F:zinc ion binding"/>
    <property type="evidence" value="ECO:0007669"/>
    <property type="project" value="UniProtKB-KW"/>
</dbReference>
<reference evidence="4" key="1">
    <citation type="submission" date="2022-07" db="EMBL/GenBank/DDBJ databases">
        <title>Fungi with potential for degradation of polypropylene.</title>
        <authorList>
            <person name="Gostincar C."/>
        </authorList>
    </citation>
    <scope>NUCLEOTIDE SEQUENCE</scope>
    <source>
        <strain evidence="4">EXF-13308</strain>
    </source>
</reference>
<evidence type="ECO:0000259" key="3">
    <source>
        <dbReference type="PROSITE" id="PS50966"/>
    </source>
</evidence>
<dbReference type="InterPro" id="IPR007527">
    <property type="entry name" value="Znf_SWIM"/>
</dbReference>
<evidence type="ECO:0000313" key="5">
    <source>
        <dbReference type="Proteomes" id="UP001174694"/>
    </source>
</evidence>
<keyword evidence="5" id="KW-1185">Reference proteome</keyword>
<name>A0AA38VYC5_9PEZI</name>
<evidence type="ECO:0000256" key="2">
    <source>
        <dbReference type="SAM" id="MobiDB-lite"/>
    </source>
</evidence>
<feature type="region of interest" description="Disordered" evidence="2">
    <location>
        <begin position="264"/>
        <end position="296"/>
    </location>
</feature>
<evidence type="ECO:0000256" key="1">
    <source>
        <dbReference type="PROSITE-ProRule" id="PRU00325"/>
    </source>
</evidence>
<dbReference type="PANTHER" id="PTHR21540">
    <property type="entry name" value="RING FINGER AND SWIM DOMAIN-CONTAINING PROTEIN 2"/>
    <property type="match status" value="1"/>
</dbReference>
<comment type="caution">
    <text evidence="4">The sequence shown here is derived from an EMBL/GenBank/DDBJ whole genome shotgun (WGS) entry which is preliminary data.</text>
</comment>
<accession>A0AA38VYC5</accession>
<dbReference type="Gene3D" id="1.10.720.30">
    <property type="entry name" value="SAP domain"/>
    <property type="match status" value="1"/>
</dbReference>
<keyword evidence="1" id="KW-0862">Zinc</keyword>
<feature type="domain" description="SWIM-type" evidence="3">
    <location>
        <begin position="164"/>
        <end position="197"/>
    </location>
</feature>
<dbReference type="InterPro" id="IPR036361">
    <property type="entry name" value="SAP_dom_sf"/>
</dbReference>
<protein>
    <recommendedName>
        <fullName evidence="3">SWIM-type domain-containing protein</fullName>
    </recommendedName>
</protein>
<dbReference type="Pfam" id="PF04434">
    <property type="entry name" value="SWIM"/>
    <property type="match status" value="1"/>
</dbReference>
<dbReference type="InterPro" id="IPR039903">
    <property type="entry name" value="Zswim2"/>
</dbReference>
<keyword evidence="1" id="KW-0863">Zinc-finger</keyword>
<evidence type="ECO:0000313" key="4">
    <source>
        <dbReference type="EMBL" id="KAJ9154960.1"/>
    </source>
</evidence>
<proteinExistence type="predicted"/>
<keyword evidence="1" id="KW-0479">Metal-binding</keyword>
<dbReference type="AlphaFoldDB" id="A0AA38VYC5"/>
<dbReference type="PANTHER" id="PTHR21540:SF0">
    <property type="entry name" value="PHD FAMILY PROTEIN"/>
    <property type="match status" value="1"/>
</dbReference>